<dbReference type="Pfam" id="PF05979">
    <property type="entry name" value="DUF896"/>
    <property type="match status" value="1"/>
</dbReference>
<evidence type="ECO:0000256" key="2">
    <source>
        <dbReference type="HAMAP-Rule" id="MF_01103"/>
    </source>
</evidence>
<dbReference type="HAMAP" id="MF_01103">
    <property type="entry name" value="UPF0291"/>
    <property type="match status" value="1"/>
</dbReference>
<keyword evidence="4" id="KW-1185">Reference proteome</keyword>
<evidence type="ECO:0000313" key="3">
    <source>
        <dbReference type="EMBL" id="AMB99389.1"/>
    </source>
</evidence>
<dbReference type="KEGG" id="auh:AWM75_05005"/>
<protein>
    <recommendedName>
        <fullName evidence="2">UPF0291 protein AWM75_05005</fullName>
    </recommendedName>
</protein>
<proteinExistence type="inferred from homology"/>
<evidence type="ECO:0000256" key="1">
    <source>
        <dbReference type="ARBA" id="ARBA00022490"/>
    </source>
</evidence>
<sequence length="89" mass="10198">MQDLIKRINELAAKNKAGTITEEEKKERAELRAQYLKEFRGSLDSVLLNATVIDPEGNDVTPKKLKEKQARMKLQANMQDIDDKLNNKN</sequence>
<reference evidence="3 4" key="1">
    <citation type="journal article" date="2016" name="Genome Announc.">
        <title>Complete Genome Sequences of Aerococcus christensenii CCUG 28831T, Aerococcus sanguinicola CCUG 43001T, Aerococcus urinae CCUG 36881T, Aerococcus urinaeequi CCUG 28094T, Aerococcus urinaehominis CCUG 42038 BT, and Aerococcus viridans CCUG 4311T.</title>
        <authorList>
            <person name="Carkaci D."/>
            <person name="Dargis R."/>
            <person name="Nielsen X.C."/>
            <person name="Skovgaard O."/>
            <person name="Fuursted K."/>
            <person name="Christensen J.J."/>
        </authorList>
    </citation>
    <scope>NUCLEOTIDE SEQUENCE [LARGE SCALE GENOMIC DNA]</scope>
    <source>
        <strain evidence="3 4">CCUG42038B</strain>
    </source>
</reference>
<dbReference type="Gene3D" id="1.10.287.540">
    <property type="entry name" value="Helix hairpin bin"/>
    <property type="match status" value="1"/>
</dbReference>
<accession>A0A0X8FLA3</accession>
<reference evidence="4" key="2">
    <citation type="submission" date="2016-01" db="EMBL/GenBank/DDBJ databases">
        <title>Six Aerococcus type strain genome sequencing and assembly using PacBio and Illumina Hiseq.</title>
        <authorList>
            <person name="Carkaci D."/>
            <person name="Dargis R."/>
            <person name="Nielsen X.C."/>
            <person name="Skovgaard O."/>
            <person name="Fuursted K."/>
            <person name="Christensen J.J."/>
        </authorList>
    </citation>
    <scope>NUCLEOTIDE SEQUENCE [LARGE SCALE GENOMIC DNA]</scope>
    <source>
        <strain evidence="4">CCUG42038B</strain>
    </source>
</reference>
<dbReference type="SUPFAM" id="SSF158221">
    <property type="entry name" value="YnzC-like"/>
    <property type="match status" value="1"/>
</dbReference>
<dbReference type="STRING" id="128944.AWM75_05005"/>
<keyword evidence="1 2" id="KW-0963">Cytoplasm</keyword>
<dbReference type="GO" id="GO:0005737">
    <property type="term" value="C:cytoplasm"/>
    <property type="evidence" value="ECO:0007669"/>
    <property type="project" value="UniProtKB-SubCell"/>
</dbReference>
<dbReference type="OrthoDB" id="390105at2"/>
<comment type="similarity">
    <text evidence="2">Belongs to the UPF0291 family.</text>
</comment>
<dbReference type="AlphaFoldDB" id="A0A0X8FLA3"/>
<dbReference type="Proteomes" id="UP000062260">
    <property type="component" value="Chromosome"/>
</dbReference>
<dbReference type="InterPro" id="IPR009242">
    <property type="entry name" value="DUF896"/>
</dbReference>
<evidence type="ECO:0000313" key="4">
    <source>
        <dbReference type="Proteomes" id="UP000062260"/>
    </source>
</evidence>
<dbReference type="PANTHER" id="PTHR37300:SF1">
    <property type="entry name" value="UPF0291 PROTEIN YNZC"/>
    <property type="match status" value="1"/>
</dbReference>
<comment type="subcellular location">
    <subcellularLocation>
        <location evidence="2">Cytoplasm</location>
    </subcellularLocation>
</comment>
<dbReference type="RefSeq" id="WP_067979030.1">
    <property type="nucleotide sequence ID" value="NZ_CP014163.1"/>
</dbReference>
<dbReference type="EMBL" id="CP014163">
    <property type="protein sequence ID" value="AMB99389.1"/>
    <property type="molecule type" value="Genomic_DNA"/>
</dbReference>
<dbReference type="PANTHER" id="PTHR37300">
    <property type="entry name" value="UPF0291 PROTEIN CBO2609/CLC_2481"/>
    <property type="match status" value="1"/>
</dbReference>
<name>A0A0X8FLA3_9LACT</name>
<organism evidence="3 4">
    <name type="scientific">Aerococcus urinaehominis</name>
    <dbReference type="NCBI Taxonomy" id="128944"/>
    <lineage>
        <taxon>Bacteria</taxon>
        <taxon>Bacillati</taxon>
        <taxon>Bacillota</taxon>
        <taxon>Bacilli</taxon>
        <taxon>Lactobacillales</taxon>
        <taxon>Aerococcaceae</taxon>
        <taxon>Aerococcus</taxon>
    </lineage>
</organism>
<gene>
    <name evidence="3" type="ORF">AWM75_05005</name>
</gene>